<evidence type="ECO:0000313" key="1">
    <source>
        <dbReference type="EMBL" id="SBS93335.1"/>
    </source>
</evidence>
<sequence length="266" mass="31091">SLALQDDIYKSWKEKNFSNFFNAINNSAFNYMCIEQWLHKLSISLSKNHLKIKLIDDNILIRSSQFSNKSETAKELKIGHDVINKHLKILIDNVDKFCSYEITSILWAITIILLKVIKTSNNSENGIHNVKHTDLIISILNNFKLFFSKMIKNLNKIKNNVSIDESLWAIWSITKLLYFNLTIENYLNFYTKENHNKSIASHNSNVSLQNSDDAGQINRMDNVDPFFKSENKQNEITKMKGNVERDDKSNEKMQIFMDKFKLNKKD</sequence>
<feature type="non-terminal residue" evidence="1">
    <location>
        <position position="266"/>
    </location>
</feature>
<reference evidence="2" key="1">
    <citation type="submission" date="2016-05" db="EMBL/GenBank/DDBJ databases">
        <authorList>
            <person name="Naeem Raeece"/>
        </authorList>
    </citation>
    <scope>NUCLEOTIDE SEQUENCE [LARGE SCALE GENOMIC DNA]</scope>
</reference>
<organism evidence="1 2">
    <name type="scientific">Plasmodium ovale curtisi</name>
    <dbReference type="NCBI Taxonomy" id="864141"/>
    <lineage>
        <taxon>Eukaryota</taxon>
        <taxon>Sar</taxon>
        <taxon>Alveolata</taxon>
        <taxon>Apicomplexa</taxon>
        <taxon>Aconoidasida</taxon>
        <taxon>Haemosporida</taxon>
        <taxon>Plasmodiidae</taxon>
        <taxon>Plasmodium</taxon>
        <taxon>Plasmodium (Plasmodium)</taxon>
    </lineage>
</organism>
<feature type="non-terminal residue" evidence="1">
    <location>
        <position position="1"/>
    </location>
</feature>
<proteinExistence type="predicted"/>
<gene>
    <name evidence="1" type="ORF">POVCU2_0080370</name>
</gene>
<name>A0A1A8WPT1_PLAOA</name>
<dbReference type="Proteomes" id="UP000078560">
    <property type="component" value="Unassembled WGS sequence"/>
</dbReference>
<accession>A0A1A8WPT1</accession>
<evidence type="ECO:0000313" key="2">
    <source>
        <dbReference type="Proteomes" id="UP000078560"/>
    </source>
</evidence>
<dbReference type="EMBL" id="FLQU01001502">
    <property type="protein sequence ID" value="SBS93335.1"/>
    <property type="molecule type" value="Genomic_DNA"/>
</dbReference>
<protein>
    <submittedName>
        <fullName evidence="1">Uncharacterized protein</fullName>
    </submittedName>
</protein>
<dbReference type="AlphaFoldDB" id="A0A1A8WPT1"/>